<sequence length="73" mass="8397">MKLRKLNTELGQSWRIYQGLTPTRRTAEGPWAPLVYQVYVAITTSLALIESWSSGPLKGFKGQPCRELRDFKR</sequence>
<dbReference type="AlphaFoldDB" id="A0A834KQ60"/>
<protein>
    <submittedName>
        <fullName evidence="1">Uncharacterized protein</fullName>
    </submittedName>
</protein>
<keyword evidence="2" id="KW-1185">Reference proteome</keyword>
<gene>
    <name evidence="1" type="ORF">H0235_013538</name>
</gene>
<evidence type="ECO:0000313" key="1">
    <source>
        <dbReference type="EMBL" id="KAF7410931.1"/>
    </source>
</evidence>
<proteinExistence type="predicted"/>
<name>A0A834KQ60_VESPE</name>
<accession>A0A834KQ60</accession>
<dbReference type="EMBL" id="JACSDY010000013">
    <property type="protein sequence ID" value="KAF7410931.1"/>
    <property type="molecule type" value="Genomic_DNA"/>
</dbReference>
<organism evidence="1 2">
    <name type="scientific">Vespula pensylvanica</name>
    <name type="common">Western yellow jacket</name>
    <name type="synonym">Wasp</name>
    <dbReference type="NCBI Taxonomy" id="30213"/>
    <lineage>
        <taxon>Eukaryota</taxon>
        <taxon>Metazoa</taxon>
        <taxon>Ecdysozoa</taxon>
        <taxon>Arthropoda</taxon>
        <taxon>Hexapoda</taxon>
        <taxon>Insecta</taxon>
        <taxon>Pterygota</taxon>
        <taxon>Neoptera</taxon>
        <taxon>Endopterygota</taxon>
        <taxon>Hymenoptera</taxon>
        <taxon>Apocrita</taxon>
        <taxon>Aculeata</taxon>
        <taxon>Vespoidea</taxon>
        <taxon>Vespidae</taxon>
        <taxon>Vespinae</taxon>
        <taxon>Vespula</taxon>
    </lineage>
</organism>
<evidence type="ECO:0000313" key="2">
    <source>
        <dbReference type="Proteomes" id="UP000600918"/>
    </source>
</evidence>
<reference evidence="1" key="1">
    <citation type="journal article" date="2020" name="G3 (Bethesda)">
        <title>High-Quality Assemblies for Three Invasive Social Wasps from the &lt;i&gt;Vespula&lt;/i&gt; Genus.</title>
        <authorList>
            <person name="Harrop T.W.R."/>
            <person name="Guhlin J."/>
            <person name="McLaughlin G.M."/>
            <person name="Permina E."/>
            <person name="Stockwell P."/>
            <person name="Gilligan J."/>
            <person name="Le Lec M.F."/>
            <person name="Gruber M.A.M."/>
            <person name="Quinn O."/>
            <person name="Lovegrove M."/>
            <person name="Duncan E.J."/>
            <person name="Remnant E.J."/>
            <person name="Van Eeckhoven J."/>
            <person name="Graham B."/>
            <person name="Knapp R.A."/>
            <person name="Langford K.W."/>
            <person name="Kronenberg Z."/>
            <person name="Press M.O."/>
            <person name="Eacker S.M."/>
            <person name="Wilson-Rankin E.E."/>
            <person name="Purcell J."/>
            <person name="Lester P.J."/>
            <person name="Dearden P.K."/>
        </authorList>
    </citation>
    <scope>NUCLEOTIDE SEQUENCE</scope>
    <source>
        <strain evidence="1">Volc-1</strain>
    </source>
</reference>
<comment type="caution">
    <text evidence="1">The sequence shown here is derived from an EMBL/GenBank/DDBJ whole genome shotgun (WGS) entry which is preliminary data.</text>
</comment>
<dbReference type="Proteomes" id="UP000600918">
    <property type="component" value="Unassembled WGS sequence"/>
</dbReference>